<keyword evidence="1 6" id="KW-0540">Nuclease</keyword>
<name>A0ABY2WU16_9RHOB</name>
<dbReference type="EC" id="3.1.-.-" evidence="6"/>
<keyword evidence="8" id="KW-1185">Reference proteome</keyword>
<protein>
    <recommendedName>
        <fullName evidence="6">Very short patch repair endonuclease</fullName>
        <ecNumber evidence="6">3.1.-.-</ecNumber>
    </recommendedName>
</protein>
<evidence type="ECO:0000256" key="5">
    <source>
        <dbReference type="ARBA" id="ARBA00023204"/>
    </source>
</evidence>
<dbReference type="PIRSF" id="PIRSF018267">
    <property type="entry name" value="VSR_endonuc"/>
    <property type="match status" value="1"/>
</dbReference>
<dbReference type="CDD" id="cd00221">
    <property type="entry name" value="Vsr"/>
    <property type="match status" value="1"/>
</dbReference>
<dbReference type="Pfam" id="PF03852">
    <property type="entry name" value="Vsr"/>
    <property type="match status" value="1"/>
</dbReference>
<sequence length="137" mass="15931">MTENPEQRSRTMRAVRSKETGAELKVRRALRAMGETGYRLHRTDLPGTPDVAFIGRRKAIFVHGCFWHGHDCKRGSRTPKTNRDYWVAKVARNAQRDRESISALEALGWDVLVIWECELREPETISHRLSEFLLQEK</sequence>
<comment type="caution">
    <text evidence="7">The sequence shown here is derived from an EMBL/GenBank/DDBJ whole genome shotgun (WGS) entry which is preliminary data.</text>
</comment>
<proteinExistence type="inferred from homology"/>
<dbReference type="SUPFAM" id="SSF52980">
    <property type="entry name" value="Restriction endonuclease-like"/>
    <property type="match status" value="1"/>
</dbReference>
<dbReference type="EMBL" id="VCPD01000006">
    <property type="protein sequence ID" value="TMV05512.1"/>
    <property type="molecule type" value="Genomic_DNA"/>
</dbReference>
<dbReference type="InterPro" id="IPR004603">
    <property type="entry name" value="DNA_mismatch_endonuc_vsr"/>
</dbReference>
<organism evidence="7 8">
    <name type="scientific">Ruegeria sediminis</name>
    <dbReference type="NCBI Taxonomy" id="2583820"/>
    <lineage>
        <taxon>Bacteria</taxon>
        <taxon>Pseudomonadati</taxon>
        <taxon>Pseudomonadota</taxon>
        <taxon>Alphaproteobacteria</taxon>
        <taxon>Rhodobacterales</taxon>
        <taxon>Roseobacteraceae</taxon>
        <taxon>Ruegeria</taxon>
    </lineage>
</organism>
<keyword evidence="4 6" id="KW-0378">Hydrolase</keyword>
<evidence type="ECO:0000256" key="1">
    <source>
        <dbReference type="ARBA" id="ARBA00022722"/>
    </source>
</evidence>
<keyword evidence="3 6" id="KW-0227">DNA damage</keyword>
<comment type="similarity">
    <text evidence="6">Belongs to the vsr family.</text>
</comment>
<evidence type="ECO:0000313" key="7">
    <source>
        <dbReference type="EMBL" id="TMV05512.1"/>
    </source>
</evidence>
<dbReference type="Gene3D" id="3.40.960.10">
    <property type="entry name" value="VSR Endonuclease"/>
    <property type="match status" value="1"/>
</dbReference>
<gene>
    <name evidence="7" type="primary">vsr</name>
    <name evidence="7" type="ORF">FGK63_15810</name>
</gene>
<reference evidence="7 8" key="1">
    <citation type="submission" date="2019-05" db="EMBL/GenBank/DDBJ databases">
        <title>Ruegeria sp. nov., isolated from tidal flat.</title>
        <authorList>
            <person name="Kim W."/>
        </authorList>
    </citation>
    <scope>NUCLEOTIDE SEQUENCE [LARGE SCALE GENOMIC DNA]</scope>
    <source>
        <strain evidence="7 8">CAU 1488</strain>
    </source>
</reference>
<comment type="function">
    <text evidence="6">May nick specific sequences that contain T:G mispairs resulting from m5C-deamination.</text>
</comment>
<dbReference type="Proteomes" id="UP001193035">
    <property type="component" value="Unassembled WGS sequence"/>
</dbReference>
<dbReference type="RefSeq" id="WP_138844007.1">
    <property type="nucleotide sequence ID" value="NZ_VCPD01000006.1"/>
</dbReference>
<dbReference type="InterPro" id="IPR011335">
    <property type="entry name" value="Restrct_endonuc-II-like"/>
</dbReference>
<evidence type="ECO:0000256" key="4">
    <source>
        <dbReference type="ARBA" id="ARBA00022801"/>
    </source>
</evidence>
<keyword evidence="5 6" id="KW-0234">DNA repair</keyword>
<evidence type="ECO:0000256" key="3">
    <source>
        <dbReference type="ARBA" id="ARBA00022763"/>
    </source>
</evidence>
<dbReference type="NCBIfam" id="TIGR00632">
    <property type="entry name" value="vsr"/>
    <property type="match status" value="1"/>
</dbReference>
<evidence type="ECO:0000256" key="6">
    <source>
        <dbReference type="PIRNR" id="PIRNR018267"/>
    </source>
</evidence>
<accession>A0ABY2WU16</accession>
<evidence type="ECO:0000313" key="8">
    <source>
        <dbReference type="Proteomes" id="UP001193035"/>
    </source>
</evidence>
<dbReference type="GO" id="GO:0004519">
    <property type="term" value="F:endonuclease activity"/>
    <property type="evidence" value="ECO:0007669"/>
    <property type="project" value="UniProtKB-KW"/>
</dbReference>
<keyword evidence="2 6" id="KW-0255">Endonuclease</keyword>
<evidence type="ECO:0000256" key="2">
    <source>
        <dbReference type="ARBA" id="ARBA00022759"/>
    </source>
</evidence>